<dbReference type="Proteomes" id="UP000824225">
    <property type="component" value="Unassembled WGS sequence"/>
</dbReference>
<evidence type="ECO:0000313" key="2">
    <source>
        <dbReference type="EMBL" id="HJA09421.1"/>
    </source>
</evidence>
<dbReference type="AlphaFoldDB" id="A0A9D2KM52"/>
<reference evidence="2" key="2">
    <citation type="submission" date="2021-04" db="EMBL/GenBank/DDBJ databases">
        <authorList>
            <person name="Gilroy R."/>
        </authorList>
    </citation>
    <scope>NUCLEOTIDE SEQUENCE</scope>
    <source>
        <strain evidence="2">CHK186-16707</strain>
    </source>
</reference>
<name>A0A9D2KM52_9BACT</name>
<feature type="domain" description="RiboL-PSP-HEPN" evidence="1">
    <location>
        <begin position="23"/>
        <end position="203"/>
    </location>
</feature>
<gene>
    <name evidence="2" type="ORF">H9962_09585</name>
</gene>
<reference evidence="2" key="1">
    <citation type="journal article" date="2021" name="PeerJ">
        <title>Extensive microbial diversity within the chicken gut microbiome revealed by metagenomics and culture.</title>
        <authorList>
            <person name="Gilroy R."/>
            <person name="Ravi A."/>
            <person name="Getino M."/>
            <person name="Pursley I."/>
            <person name="Horton D.L."/>
            <person name="Alikhan N.F."/>
            <person name="Baker D."/>
            <person name="Gharbi K."/>
            <person name="Hall N."/>
            <person name="Watson M."/>
            <person name="Adriaenssens E.M."/>
            <person name="Foster-Nyarko E."/>
            <person name="Jarju S."/>
            <person name="Secka A."/>
            <person name="Antonio M."/>
            <person name="Oren A."/>
            <person name="Chaudhuri R.R."/>
            <person name="La Ragione R."/>
            <person name="Hildebrand F."/>
            <person name="Pallen M.J."/>
        </authorList>
    </citation>
    <scope>NUCLEOTIDE SEQUENCE</scope>
    <source>
        <strain evidence="2">CHK186-16707</strain>
    </source>
</reference>
<sequence>MSRLFLKLQRAVSRAEKNFIHSTSSGNIFLSERDYYHANAFCMMCHAEIEEYIEEIVRHTAKKNFQRIRNGKGKQTFVIHILGWYVFEHLLEPDKISYEKLVAKYNKGSLFDILDDCQTSLNTMISKNHGIREENLKRLLCPLGIDLSMLDQSWLNDMDSFGKLRGGFAHKGFGIQRSIDPQEAILKVNALLTGLKILDKRLCSL</sequence>
<dbReference type="EMBL" id="DXAN01000031">
    <property type="protein sequence ID" value="HJA09421.1"/>
    <property type="molecule type" value="Genomic_DNA"/>
</dbReference>
<protein>
    <recommendedName>
        <fullName evidence="1">RiboL-PSP-HEPN domain-containing protein</fullName>
    </recommendedName>
</protein>
<evidence type="ECO:0000313" key="3">
    <source>
        <dbReference type="Proteomes" id="UP000824225"/>
    </source>
</evidence>
<proteinExistence type="predicted"/>
<comment type="caution">
    <text evidence="2">The sequence shown here is derived from an EMBL/GenBank/DDBJ whole genome shotgun (WGS) entry which is preliminary data.</text>
</comment>
<organism evidence="2 3">
    <name type="scientific">Candidatus Mailhella merdigallinarum</name>
    <dbReference type="NCBI Taxonomy" id="2838658"/>
    <lineage>
        <taxon>Bacteria</taxon>
        <taxon>Pseudomonadati</taxon>
        <taxon>Thermodesulfobacteriota</taxon>
        <taxon>Desulfovibrionia</taxon>
        <taxon>Desulfovibrionales</taxon>
        <taxon>Desulfovibrionaceae</taxon>
        <taxon>Mailhella</taxon>
    </lineage>
</organism>
<dbReference type="Pfam" id="PF18735">
    <property type="entry name" value="HEPN_RiboL-PSP"/>
    <property type="match status" value="1"/>
</dbReference>
<dbReference type="InterPro" id="IPR041519">
    <property type="entry name" value="HEPN_RiboL-PSP"/>
</dbReference>
<accession>A0A9D2KM52</accession>
<evidence type="ECO:0000259" key="1">
    <source>
        <dbReference type="Pfam" id="PF18735"/>
    </source>
</evidence>